<dbReference type="RefSeq" id="WP_086603423.1">
    <property type="nucleotide sequence ID" value="NZ_NGFN01000195.1"/>
</dbReference>
<protein>
    <submittedName>
        <fullName evidence="1">Uncharacterized protein</fullName>
    </submittedName>
</protein>
<organism evidence="1 2">
    <name type="scientific">Streptomyces swartbergensis</name>
    <dbReference type="NCBI Taxonomy" id="487165"/>
    <lineage>
        <taxon>Bacteria</taxon>
        <taxon>Bacillati</taxon>
        <taxon>Actinomycetota</taxon>
        <taxon>Actinomycetes</taxon>
        <taxon>Kitasatosporales</taxon>
        <taxon>Streptomycetaceae</taxon>
        <taxon>Streptomyces</taxon>
    </lineage>
</organism>
<evidence type="ECO:0000313" key="1">
    <source>
        <dbReference type="EMBL" id="OUD00210.1"/>
    </source>
</evidence>
<dbReference type="Proteomes" id="UP000195105">
    <property type="component" value="Unassembled WGS sequence"/>
</dbReference>
<name>A0A243RYE4_9ACTN</name>
<sequence length="120" mass="12864">MSAQPTERPHELTDFDRSAGNELAVCAMLDYLNLPAATLTPRPDVVHVTVIDSRDLARWMYALGGELVQTGGSREDGVTLWTLRTTTPVRGDGSTVPVRVHAAVAEGVDVLAELRPGGAR</sequence>
<proteinExistence type="predicted"/>
<dbReference type="AlphaFoldDB" id="A0A243RYE4"/>
<dbReference type="EMBL" id="NGFN01000195">
    <property type="protein sequence ID" value="OUD00210.1"/>
    <property type="molecule type" value="Genomic_DNA"/>
</dbReference>
<gene>
    <name evidence="1" type="ORF">CA983_26795</name>
</gene>
<comment type="caution">
    <text evidence="1">The sequence shown here is derived from an EMBL/GenBank/DDBJ whole genome shotgun (WGS) entry which is preliminary data.</text>
</comment>
<evidence type="ECO:0000313" key="2">
    <source>
        <dbReference type="Proteomes" id="UP000195105"/>
    </source>
</evidence>
<reference evidence="1 2" key="1">
    <citation type="submission" date="2017-05" db="EMBL/GenBank/DDBJ databases">
        <title>Biotechnological potential of actinobacteria isolated from South African environments.</title>
        <authorList>
            <person name="Le Roes-Hill M."/>
            <person name="Prins A."/>
            <person name="Durrell K.A."/>
        </authorList>
    </citation>
    <scope>NUCLEOTIDE SEQUENCE [LARGE SCALE GENOMIC DNA]</scope>
    <source>
        <strain evidence="1 2">HMC13</strain>
    </source>
</reference>
<keyword evidence="2" id="KW-1185">Reference proteome</keyword>
<accession>A0A243RYE4</accession>